<keyword evidence="3" id="KW-1185">Reference proteome</keyword>
<proteinExistence type="predicted"/>
<organism evidence="2 3">
    <name type="scientific">Streptomyces axinellae</name>
    <dbReference type="NCBI Taxonomy" id="552788"/>
    <lineage>
        <taxon>Bacteria</taxon>
        <taxon>Bacillati</taxon>
        <taxon>Actinomycetota</taxon>
        <taxon>Actinomycetes</taxon>
        <taxon>Kitasatosporales</taxon>
        <taxon>Streptomycetaceae</taxon>
        <taxon>Streptomyces</taxon>
    </lineage>
</organism>
<feature type="region of interest" description="Disordered" evidence="1">
    <location>
        <begin position="67"/>
        <end position="94"/>
    </location>
</feature>
<accession>A0ABN3Q5C5</accession>
<dbReference type="EMBL" id="BAAARJ010000010">
    <property type="protein sequence ID" value="GAA2617333.1"/>
    <property type="molecule type" value="Genomic_DNA"/>
</dbReference>
<protein>
    <submittedName>
        <fullName evidence="2">Uncharacterized protein</fullName>
    </submittedName>
</protein>
<reference evidence="2 3" key="1">
    <citation type="journal article" date="2019" name="Int. J. Syst. Evol. Microbiol.">
        <title>The Global Catalogue of Microorganisms (GCM) 10K type strain sequencing project: providing services to taxonomists for standard genome sequencing and annotation.</title>
        <authorList>
            <consortium name="The Broad Institute Genomics Platform"/>
            <consortium name="The Broad Institute Genome Sequencing Center for Infectious Disease"/>
            <person name="Wu L."/>
            <person name="Ma J."/>
        </authorList>
    </citation>
    <scope>NUCLEOTIDE SEQUENCE [LARGE SCALE GENOMIC DNA]</scope>
    <source>
        <strain evidence="2 3">JCM 16373</strain>
    </source>
</reference>
<dbReference type="Proteomes" id="UP001501447">
    <property type="component" value="Unassembled WGS sequence"/>
</dbReference>
<evidence type="ECO:0000313" key="3">
    <source>
        <dbReference type="Proteomes" id="UP001501447"/>
    </source>
</evidence>
<name>A0ABN3Q5C5_9ACTN</name>
<evidence type="ECO:0000256" key="1">
    <source>
        <dbReference type="SAM" id="MobiDB-lite"/>
    </source>
</evidence>
<comment type="caution">
    <text evidence="2">The sequence shown here is derived from an EMBL/GenBank/DDBJ whole genome shotgun (WGS) entry which is preliminary data.</text>
</comment>
<gene>
    <name evidence="2" type="ORF">GCM10009863_33960</name>
</gene>
<sequence>MPGLEVAGVDCVGSVLFGRPDAPPRLQSGLGIPAPGRHPFDLPFGLADPVTGVGGLIYRTTWRRRSDSAARAERPGPLSRAWARFNGQGPIQPS</sequence>
<evidence type="ECO:0000313" key="2">
    <source>
        <dbReference type="EMBL" id="GAA2617333.1"/>
    </source>
</evidence>